<keyword evidence="4" id="KW-0967">Endosome</keyword>
<dbReference type="EMBL" id="JAZGQO010000009">
    <property type="protein sequence ID" value="KAK6178152.1"/>
    <property type="molecule type" value="Genomic_DNA"/>
</dbReference>
<dbReference type="InterPro" id="IPR042431">
    <property type="entry name" value="FAM45"/>
</dbReference>
<dbReference type="GO" id="GO:0031267">
    <property type="term" value="F:small GTPase binding"/>
    <property type="evidence" value="ECO:0007669"/>
    <property type="project" value="TreeGrafter"/>
</dbReference>
<dbReference type="GO" id="GO:0005085">
    <property type="term" value="F:guanyl-nucleotide exchange factor activity"/>
    <property type="evidence" value="ECO:0007669"/>
    <property type="project" value="UniProtKB-KW"/>
</dbReference>
<dbReference type="PANTHER" id="PTHR28544">
    <property type="entry name" value="PROTEIN FAM45A-RELATED"/>
    <property type="match status" value="1"/>
</dbReference>
<comment type="similarity">
    <text evidence="2">Belongs to the DENND10 family.</text>
</comment>
<evidence type="ECO:0000256" key="3">
    <source>
        <dbReference type="ARBA" id="ARBA00022658"/>
    </source>
</evidence>
<dbReference type="PANTHER" id="PTHR28544:SF1">
    <property type="entry name" value="DENN DOMAIN-CONTAINING PROTEIN 10-RELATED"/>
    <property type="match status" value="1"/>
</dbReference>
<dbReference type="InterPro" id="IPR037516">
    <property type="entry name" value="Tripartite_DENN"/>
</dbReference>
<keyword evidence="7" id="KW-1185">Reference proteome</keyword>
<feature type="domain" description="UDENN" evidence="5">
    <location>
        <begin position="1"/>
        <end position="354"/>
    </location>
</feature>
<accession>A0AAN8PG99</accession>
<evidence type="ECO:0000313" key="7">
    <source>
        <dbReference type="Proteomes" id="UP001347796"/>
    </source>
</evidence>
<proteinExistence type="inferred from homology"/>
<gene>
    <name evidence="6" type="ORF">SNE40_012967</name>
</gene>
<protein>
    <recommendedName>
        <fullName evidence="5">UDENN domain-containing protein</fullName>
    </recommendedName>
</protein>
<dbReference type="GO" id="GO:0015031">
    <property type="term" value="P:protein transport"/>
    <property type="evidence" value="ECO:0007669"/>
    <property type="project" value="TreeGrafter"/>
</dbReference>
<dbReference type="GO" id="GO:2000641">
    <property type="term" value="P:regulation of early endosome to late endosome transport"/>
    <property type="evidence" value="ECO:0007669"/>
    <property type="project" value="TreeGrafter"/>
</dbReference>
<sequence length="354" mass="40179">MAAQGVDLLSTGIIEKDVNGDVLWTWSYPSLTTIQRDLFLHKCGLCKDSVHHLQFIFSRLQYTWFYIYTTSLEDNTESRLKDVTAFSLVLVTKDFNPERYEALCRLFSHQYAQTGNPASVLENYLSVMTRGICVNGENGKFLSKEFDNIQAYAKSQLRLVIDTFGVESILIYTALLLKKRLVIYCPSLQDLLLFTRALPAFTWHRQNWGIVFPYLELRDEELSMLKSSSHYVAGFADAAVEGRSELYDVFVNVPTNQIIIAQQAKESLAMGKLHKDIAMVMVQAAENIENSEQDIIKVITNKTKDLLNNLKSLAVEDESGKSSITLETLHERKMPPATENFLFSLAVCEGFVQL</sequence>
<dbReference type="AlphaFoldDB" id="A0AAN8PG99"/>
<name>A0AAN8PG99_PATCE</name>
<reference evidence="6 7" key="1">
    <citation type="submission" date="2024-01" db="EMBL/GenBank/DDBJ databases">
        <title>The genome of the rayed Mediterranean limpet Patella caerulea (Linnaeus, 1758).</title>
        <authorList>
            <person name="Anh-Thu Weber A."/>
            <person name="Halstead-Nussloch G."/>
        </authorList>
    </citation>
    <scope>NUCLEOTIDE SEQUENCE [LARGE SCALE GENOMIC DNA]</scope>
    <source>
        <strain evidence="6">AATW-2023a</strain>
        <tissue evidence="6">Whole specimen</tissue>
    </source>
</reference>
<dbReference type="Pfam" id="PF08616">
    <property type="entry name" value="SPA"/>
    <property type="match status" value="1"/>
</dbReference>
<organism evidence="6 7">
    <name type="scientific">Patella caerulea</name>
    <name type="common">Rayed Mediterranean limpet</name>
    <dbReference type="NCBI Taxonomy" id="87958"/>
    <lineage>
        <taxon>Eukaryota</taxon>
        <taxon>Metazoa</taxon>
        <taxon>Spiralia</taxon>
        <taxon>Lophotrochozoa</taxon>
        <taxon>Mollusca</taxon>
        <taxon>Gastropoda</taxon>
        <taxon>Patellogastropoda</taxon>
        <taxon>Patelloidea</taxon>
        <taxon>Patellidae</taxon>
        <taxon>Patella</taxon>
    </lineage>
</organism>
<dbReference type="Proteomes" id="UP001347796">
    <property type="component" value="Unassembled WGS sequence"/>
</dbReference>
<evidence type="ECO:0000256" key="1">
    <source>
        <dbReference type="ARBA" id="ARBA00004603"/>
    </source>
</evidence>
<evidence type="ECO:0000259" key="5">
    <source>
        <dbReference type="PROSITE" id="PS50211"/>
    </source>
</evidence>
<evidence type="ECO:0000313" key="6">
    <source>
        <dbReference type="EMBL" id="KAK6178152.1"/>
    </source>
</evidence>
<keyword evidence="3" id="KW-0344">Guanine-nucleotide releasing factor</keyword>
<comment type="caution">
    <text evidence="6">The sequence shown here is derived from an EMBL/GenBank/DDBJ whole genome shotgun (WGS) entry which is preliminary data.</text>
</comment>
<evidence type="ECO:0000256" key="2">
    <source>
        <dbReference type="ARBA" id="ARBA00008641"/>
    </source>
</evidence>
<evidence type="ECO:0000256" key="4">
    <source>
        <dbReference type="ARBA" id="ARBA00022753"/>
    </source>
</evidence>
<comment type="subcellular location">
    <subcellularLocation>
        <location evidence="1">Late endosome</location>
    </subcellularLocation>
</comment>
<dbReference type="GO" id="GO:0005770">
    <property type="term" value="C:late endosome"/>
    <property type="evidence" value="ECO:0007669"/>
    <property type="project" value="UniProtKB-SubCell"/>
</dbReference>
<dbReference type="PROSITE" id="PS50211">
    <property type="entry name" value="DENN"/>
    <property type="match status" value="1"/>
</dbReference>